<dbReference type="InterPro" id="IPR044855">
    <property type="entry name" value="CoA-Trfase_III_dom3_sf"/>
</dbReference>
<dbReference type="InterPro" id="IPR050509">
    <property type="entry name" value="CoA-transferase_III"/>
</dbReference>
<dbReference type="RefSeq" id="WP_237818352.1">
    <property type="nucleotide sequence ID" value="NZ_JAKLTQ010000002.1"/>
</dbReference>
<dbReference type="Gene3D" id="3.40.50.10540">
    <property type="entry name" value="Crotonobetainyl-coa:carnitine coa-transferase, domain 1"/>
    <property type="match status" value="1"/>
</dbReference>
<comment type="caution">
    <text evidence="2">The sequence shown here is derived from an EMBL/GenBank/DDBJ whole genome shotgun (WGS) entry which is preliminary data.</text>
</comment>
<keyword evidence="3" id="KW-1185">Reference proteome</keyword>
<dbReference type="Gene3D" id="3.30.1540.10">
    <property type="entry name" value="formyl-coa transferase, domain 3"/>
    <property type="match status" value="1"/>
</dbReference>
<evidence type="ECO:0000256" key="1">
    <source>
        <dbReference type="SAM" id="MobiDB-lite"/>
    </source>
</evidence>
<keyword evidence="2" id="KW-0808">Transferase</keyword>
<name>A0ABS9L3R4_9MICC</name>
<sequence>MGPLQGLKVLEIASAAPAPFACMMLADLGADVVRIDRPGTAEPSNGRPRPIDPLTRGRTSIELDLKEPSARDQVLQLVRGADVLVEGFRPGVAERLGLGPDDCLAANHRLVYGRMTGWGQSGPMAGKAGHDINYIALSGALEPIGRTGEPPVPPINMVGDYGGGGMLLAFGILAALYERRSSGTGQVVDAAMVDGSSLLAASIHGMIGSGTWRSERGTNLLDSGAPFYDVYQTADGGFLSVGALEKRFYAEFLAGLGLDPAGLPAQYDRKGWPELRSVFARCIKARSRDEWVEVFADLDACVAPVLAPPDAPHHPHARERAAFVHVDGIAQPAPAPRFSRTPAGVPNGTPVRNSAVVDVLSVWVPEVDHEQALR</sequence>
<dbReference type="InterPro" id="IPR023606">
    <property type="entry name" value="CoA-Trfase_III_dom_1_sf"/>
</dbReference>
<dbReference type="PANTHER" id="PTHR48228">
    <property type="entry name" value="SUCCINYL-COA--D-CITRAMALATE COA-TRANSFERASE"/>
    <property type="match status" value="1"/>
</dbReference>
<evidence type="ECO:0000313" key="3">
    <source>
        <dbReference type="Proteomes" id="UP001165368"/>
    </source>
</evidence>
<dbReference type="Proteomes" id="UP001165368">
    <property type="component" value="Unassembled WGS sequence"/>
</dbReference>
<reference evidence="2" key="1">
    <citation type="submission" date="2022-01" db="EMBL/GenBank/DDBJ databases">
        <authorList>
            <person name="Jo J.-H."/>
            <person name="Im W.-T."/>
        </authorList>
    </citation>
    <scope>NUCLEOTIDE SEQUENCE</scope>
    <source>
        <strain evidence="2">I2-34</strain>
    </source>
</reference>
<dbReference type="GO" id="GO:0016740">
    <property type="term" value="F:transferase activity"/>
    <property type="evidence" value="ECO:0007669"/>
    <property type="project" value="UniProtKB-KW"/>
</dbReference>
<dbReference type="EMBL" id="JAKLTQ010000002">
    <property type="protein sequence ID" value="MCG2621246.1"/>
    <property type="molecule type" value="Genomic_DNA"/>
</dbReference>
<evidence type="ECO:0000313" key="2">
    <source>
        <dbReference type="EMBL" id="MCG2621246.1"/>
    </source>
</evidence>
<dbReference type="InterPro" id="IPR003673">
    <property type="entry name" value="CoA-Trfase_fam_III"/>
</dbReference>
<proteinExistence type="predicted"/>
<feature type="region of interest" description="Disordered" evidence="1">
    <location>
        <begin position="37"/>
        <end position="57"/>
    </location>
</feature>
<accession>A0ABS9L3R4</accession>
<gene>
    <name evidence="2" type="ORF">LVY72_04880</name>
</gene>
<organism evidence="2 3">
    <name type="scientific">Arthrobacter hankyongi</name>
    <dbReference type="NCBI Taxonomy" id="2904801"/>
    <lineage>
        <taxon>Bacteria</taxon>
        <taxon>Bacillati</taxon>
        <taxon>Actinomycetota</taxon>
        <taxon>Actinomycetes</taxon>
        <taxon>Micrococcales</taxon>
        <taxon>Micrococcaceae</taxon>
        <taxon>Arthrobacter</taxon>
    </lineage>
</organism>
<dbReference type="SUPFAM" id="SSF89796">
    <property type="entry name" value="CoA-transferase family III (CaiB/BaiF)"/>
    <property type="match status" value="1"/>
</dbReference>
<dbReference type="PANTHER" id="PTHR48228:SF5">
    <property type="entry name" value="ALPHA-METHYLACYL-COA RACEMASE"/>
    <property type="match status" value="1"/>
</dbReference>
<dbReference type="Pfam" id="PF02515">
    <property type="entry name" value="CoA_transf_3"/>
    <property type="match status" value="1"/>
</dbReference>
<protein>
    <submittedName>
        <fullName evidence="2">CoA transferase</fullName>
    </submittedName>
</protein>